<dbReference type="Gene3D" id="3.40.1000.10">
    <property type="entry name" value="Mog1/PsbP, alpha/beta/alpha sandwich"/>
    <property type="match status" value="1"/>
</dbReference>
<sequence length="146" mass="16923">MKYTLQEGSFSLYQSDWLDNSMNILRDDANGISVVISRGPIPADSDFEQEFHRQWDTLRPQMGQLKQSPFERVSVGENHQTRGVEVTSEYQRNGQQLFQHQLAVQAIDKPYMLVFTYSALRPFNDEDAQRWQNLKDSLALVPVQDV</sequence>
<dbReference type="EMBL" id="CP054212">
    <property type="protein sequence ID" value="QKJ85711.1"/>
    <property type="molecule type" value="Genomic_DNA"/>
</dbReference>
<reference evidence="1 2" key="1">
    <citation type="submission" date="2020-06" db="EMBL/GenBank/DDBJ databases">
        <title>Genome sequence of Paramixta manurensis strain PD-1.</title>
        <authorList>
            <person name="Lee C.W."/>
            <person name="Kim J."/>
        </authorList>
    </citation>
    <scope>NUCLEOTIDE SEQUENCE [LARGE SCALE GENOMIC DNA]</scope>
    <source>
        <strain evidence="1 2">PD-1</strain>
    </source>
</reference>
<name>A0A6M8UA29_9GAMM</name>
<evidence type="ECO:0000313" key="2">
    <source>
        <dbReference type="Proteomes" id="UP000505325"/>
    </source>
</evidence>
<protein>
    <submittedName>
        <fullName evidence="1">DUF1795 domain-containing protein</fullName>
    </submittedName>
</protein>
<dbReference type="RefSeq" id="WP_173632775.1">
    <property type="nucleotide sequence ID" value="NZ_CP054212.1"/>
</dbReference>
<dbReference type="Proteomes" id="UP000505325">
    <property type="component" value="Chromosome"/>
</dbReference>
<evidence type="ECO:0000313" key="1">
    <source>
        <dbReference type="EMBL" id="QKJ85711.1"/>
    </source>
</evidence>
<proteinExistence type="predicted"/>
<dbReference type="InterPro" id="IPR014894">
    <property type="entry name" value="DcrB/EagT6"/>
</dbReference>
<dbReference type="Pfam" id="PF08786">
    <property type="entry name" value="DcrB"/>
    <property type="match status" value="1"/>
</dbReference>
<gene>
    <name evidence="1" type="ORF">PMPD1_0739</name>
</gene>
<dbReference type="KEGG" id="pmak:PMPD1_0739"/>
<accession>A0A6M8UA29</accession>
<dbReference type="InterPro" id="IPR016123">
    <property type="entry name" value="Mog1/PsbP_a/b/a-sand"/>
</dbReference>
<organism evidence="1 2">
    <name type="scientific">Paramixta manurensis</name>
    <dbReference type="NCBI Taxonomy" id="2740817"/>
    <lineage>
        <taxon>Bacteria</taxon>
        <taxon>Pseudomonadati</taxon>
        <taxon>Pseudomonadota</taxon>
        <taxon>Gammaproteobacteria</taxon>
        <taxon>Enterobacterales</taxon>
        <taxon>Erwiniaceae</taxon>
        <taxon>Paramixta</taxon>
    </lineage>
</organism>
<dbReference type="AlphaFoldDB" id="A0A6M8UA29"/>
<dbReference type="SUPFAM" id="SSF55724">
    <property type="entry name" value="Mog1p/PsbP-like"/>
    <property type="match status" value="1"/>
</dbReference>
<keyword evidence="2" id="KW-1185">Reference proteome</keyword>